<keyword evidence="4" id="KW-0560">Oxidoreductase</keyword>
<feature type="region of interest" description="Disordered" evidence="5">
    <location>
        <begin position="1"/>
        <end position="28"/>
    </location>
</feature>
<reference evidence="7" key="1">
    <citation type="submission" date="2019-04" db="EMBL/GenBank/DDBJ databases">
        <title>Sequencing of skin fungus with MAO and IRED activity.</title>
        <authorList>
            <person name="Marsaioli A.J."/>
            <person name="Bonatto J.M.C."/>
            <person name="Reis Junior O."/>
        </authorList>
    </citation>
    <scope>NUCLEOTIDE SEQUENCE</scope>
    <source>
        <strain evidence="7">28M1</strain>
    </source>
</reference>
<proteinExistence type="predicted"/>
<dbReference type="PRINTS" id="PR00420">
    <property type="entry name" value="RNGMNOXGNASE"/>
</dbReference>
<sequence>MSNGETTTPHEHAGSWPPKPLNNDAKDVQFGDFDHADVPLEAEEWPVIIIGSSMVGMMTGLLLGYHGIKSISFDRHPPSDTHPRAAGLNYRTSEILRQLGLEQLARDQSAKEFDIDAGMLLVEKLVGGKTLAHLQENDPKEVADVTPCTWLWITQAMFEPLLRANGPKFGCTQVYGKLVVHYEEYKDGVIVVVQDNKSKEFKKYRSKYLVACDGNRSSTRRKEDIRFDGVGTLRNSLSIRVAGNLIPYLGTRSVYGVIYVNNPEVNGGFRLENQGQDGIAMINRAGGRTDFPEGSVTLEQARQYVQSLSGLPDDAHLEVKSISYWTMTSNVADRLQSHGGRVFIAGDAGHTMPPTGGLGGNTGIGDAHNLAWKLAFVLKGQAHPTLLDTYTVERQPVNAFTVEQATARFYNRIDHVQPPASEEANLTVELGYAYPKGAVIHGGGTQFGRAFENPSSPSASAGTRFPHVFVKHGDKFVSTLDLVKQNLVIVATEPGSPWIQAAQAVTAPNIDAYELHESSSPIRDSEGILRQKCKLASGDALLVRPDGFIVWRAETRRGRSHLDALNDTLSRIFGSRDAPL</sequence>
<keyword evidence="8" id="KW-1185">Reference proteome</keyword>
<dbReference type="Gene3D" id="3.40.30.120">
    <property type="match status" value="1"/>
</dbReference>
<dbReference type="Pfam" id="PF01494">
    <property type="entry name" value="FAD_binding_3"/>
    <property type="match status" value="1"/>
</dbReference>
<dbReference type="Gene3D" id="3.30.9.10">
    <property type="entry name" value="D-Amino Acid Oxidase, subunit A, domain 2"/>
    <property type="match status" value="1"/>
</dbReference>
<evidence type="ECO:0000256" key="3">
    <source>
        <dbReference type="ARBA" id="ARBA00022827"/>
    </source>
</evidence>
<dbReference type="EMBL" id="SWKV01000008">
    <property type="protein sequence ID" value="KAF3044654.1"/>
    <property type="molecule type" value="Genomic_DNA"/>
</dbReference>
<evidence type="ECO:0000313" key="8">
    <source>
        <dbReference type="Proteomes" id="UP000758155"/>
    </source>
</evidence>
<dbReference type="PANTHER" id="PTHR43004">
    <property type="entry name" value="TRK SYSTEM POTASSIUM UPTAKE PROTEIN"/>
    <property type="match status" value="1"/>
</dbReference>
<dbReference type="InterPro" id="IPR050641">
    <property type="entry name" value="RIFMO-like"/>
</dbReference>
<dbReference type="Proteomes" id="UP000758155">
    <property type="component" value="Unassembled WGS sequence"/>
</dbReference>
<comment type="caution">
    <text evidence="7">The sequence shown here is derived from an EMBL/GenBank/DDBJ whole genome shotgun (WGS) entry which is preliminary data.</text>
</comment>
<comment type="cofactor">
    <cofactor evidence="1">
        <name>FAD</name>
        <dbReference type="ChEBI" id="CHEBI:57692"/>
    </cofactor>
</comment>
<dbReference type="OrthoDB" id="2690153at2759"/>
<evidence type="ECO:0000256" key="1">
    <source>
        <dbReference type="ARBA" id="ARBA00001974"/>
    </source>
</evidence>
<dbReference type="PANTHER" id="PTHR43004:SF19">
    <property type="entry name" value="BINDING MONOOXYGENASE, PUTATIVE (JCVI)-RELATED"/>
    <property type="match status" value="1"/>
</dbReference>
<protein>
    <recommendedName>
        <fullName evidence="6">FAD-binding domain-containing protein</fullName>
    </recommendedName>
</protein>
<organism evidence="7 8">
    <name type="scientific">Didymella heteroderae</name>
    <dbReference type="NCBI Taxonomy" id="1769908"/>
    <lineage>
        <taxon>Eukaryota</taxon>
        <taxon>Fungi</taxon>
        <taxon>Dikarya</taxon>
        <taxon>Ascomycota</taxon>
        <taxon>Pezizomycotina</taxon>
        <taxon>Dothideomycetes</taxon>
        <taxon>Pleosporomycetidae</taxon>
        <taxon>Pleosporales</taxon>
        <taxon>Pleosporineae</taxon>
        <taxon>Didymellaceae</taxon>
        <taxon>Didymella</taxon>
    </lineage>
</organism>
<accession>A0A9P4WX84</accession>
<keyword evidence="2" id="KW-0285">Flavoprotein</keyword>
<dbReference type="Pfam" id="PF21274">
    <property type="entry name" value="Rng_hyd_C"/>
    <property type="match status" value="1"/>
</dbReference>
<evidence type="ECO:0000313" key="7">
    <source>
        <dbReference type="EMBL" id="KAF3044654.1"/>
    </source>
</evidence>
<dbReference type="InterPro" id="IPR036188">
    <property type="entry name" value="FAD/NAD-bd_sf"/>
</dbReference>
<dbReference type="Gene3D" id="3.50.50.60">
    <property type="entry name" value="FAD/NAD(P)-binding domain"/>
    <property type="match status" value="1"/>
</dbReference>
<gene>
    <name evidence="7" type="ORF">E8E12_007617</name>
</gene>
<evidence type="ECO:0000259" key="6">
    <source>
        <dbReference type="Pfam" id="PF01494"/>
    </source>
</evidence>
<name>A0A9P4WX84_9PLEO</name>
<dbReference type="AlphaFoldDB" id="A0A9P4WX84"/>
<dbReference type="GO" id="GO:0016709">
    <property type="term" value="F:oxidoreductase activity, acting on paired donors, with incorporation or reduction of molecular oxygen, NAD(P)H as one donor, and incorporation of one atom of oxygen"/>
    <property type="evidence" value="ECO:0007669"/>
    <property type="project" value="UniProtKB-ARBA"/>
</dbReference>
<dbReference type="InterPro" id="IPR002938">
    <property type="entry name" value="FAD-bd"/>
</dbReference>
<feature type="domain" description="FAD-binding" evidence="6">
    <location>
        <begin position="45"/>
        <end position="404"/>
    </location>
</feature>
<keyword evidence="3" id="KW-0274">FAD</keyword>
<dbReference type="GO" id="GO:0071949">
    <property type="term" value="F:FAD binding"/>
    <property type="evidence" value="ECO:0007669"/>
    <property type="project" value="InterPro"/>
</dbReference>
<evidence type="ECO:0000256" key="5">
    <source>
        <dbReference type="SAM" id="MobiDB-lite"/>
    </source>
</evidence>
<dbReference type="SUPFAM" id="SSF51905">
    <property type="entry name" value="FAD/NAD(P)-binding domain"/>
    <property type="match status" value="1"/>
</dbReference>
<evidence type="ECO:0000256" key="2">
    <source>
        <dbReference type="ARBA" id="ARBA00022630"/>
    </source>
</evidence>
<evidence type="ECO:0000256" key="4">
    <source>
        <dbReference type="ARBA" id="ARBA00023002"/>
    </source>
</evidence>